<keyword evidence="2" id="KW-0732">Signal</keyword>
<evidence type="ECO:0000256" key="2">
    <source>
        <dbReference type="ARBA" id="ARBA00022729"/>
    </source>
</evidence>
<feature type="region of interest" description="Disordered" evidence="4">
    <location>
        <begin position="76"/>
        <end position="111"/>
    </location>
</feature>
<dbReference type="InterPro" id="IPR011013">
    <property type="entry name" value="Gal_mutarotase_sf_dom"/>
</dbReference>
<dbReference type="SUPFAM" id="SSF48230">
    <property type="entry name" value="Chondroitin AC/alginate lyase"/>
    <property type="match status" value="1"/>
</dbReference>
<gene>
    <name evidence="9" type="ORF">TWF718_003480</name>
</gene>
<dbReference type="PANTHER" id="PTHR38481:SF1">
    <property type="entry name" value="HYALURONATE LYASE"/>
    <property type="match status" value="1"/>
</dbReference>
<feature type="compositionally biased region" description="Polar residues" evidence="4">
    <location>
        <begin position="77"/>
        <end position="90"/>
    </location>
</feature>
<dbReference type="GO" id="GO:0005576">
    <property type="term" value="C:extracellular region"/>
    <property type="evidence" value="ECO:0007669"/>
    <property type="project" value="InterPro"/>
</dbReference>
<dbReference type="SUPFAM" id="SSF74650">
    <property type="entry name" value="Galactose mutarotase-like"/>
    <property type="match status" value="1"/>
</dbReference>
<keyword evidence="5" id="KW-0472">Membrane</keyword>
<dbReference type="EMBL" id="JAVHNR010000012">
    <property type="protein sequence ID" value="KAK6330052.1"/>
    <property type="molecule type" value="Genomic_DNA"/>
</dbReference>
<dbReference type="InterPro" id="IPR003159">
    <property type="entry name" value="Lyase_8_central_dom"/>
</dbReference>
<keyword evidence="5" id="KW-1133">Transmembrane helix</keyword>
<evidence type="ECO:0000259" key="7">
    <source>
        <dbReference type="Pfam" id="PF02884"/>
    </source>
</evidence>
<evidence type="ECO:0000259" key="6">
    <source>
        <dbReference type="Pfam" id="PF02278"/>
    </source>
</evidence>
<sequence length="911" mass="101234">MYTQPQSQVDRYLDTPATPPMHYRPLPFFSSAFIVLIFAVLYANYIPIGTMFSRHLNKFREKVHSLTDEVQDKLHVSGSSSSAYPGQHNQAPPIPEKPRQQHNAPPPVPPKPVSAEAYAILRKRWMNIIVGDFDHIDTSRKEIHDRIASMSWGMRKLLETYNPGEKQVFDNCGTFCATTVHFKNTCGRLLSLAIAWSTPGTQQYQNTDVLHKILHGIDVVYENFFIKMADDIKKCIQTRENWWNIQIGAPQNLADLGVILYDHLDPVRRQRLGDKIVELVGNPFIPSLKGGNRSWVAKILIVAGIFTDNSTNIYTGIRCLSADGGGDNVRKNTLFGYIKPGDGEGLYKDGSLISHDVYPYAGGYGLIMLGSLSKLLNLLNAEESPEDFKVTDRHVAIIYHSVERNFLPVVWQGIVFEHVRGRGVARRDGPGWDNGYTLIHATALLTLGSPPDLATQLSSYVRLWQSTAPGNIFAKAGIPEISTLQMILTNPSLPTAPLPKGCFATPMQEHFAYHSPTDDWCFTLSMSSTRIGRAETLNNENLKSWYQGDGMTYLYTSTHKTHFGDDYWPTMDPLHCPGTTNHQTPIPSPMPYKSMGYKPWSGGVCWVGGGWGNGIAYGSNAVGARFAAVSMDNVALDKHSFAKKSWFLTDKGIVALGACVRSDIQPAAEVHTTVESRNMDQEGRAVVINGVEYKDAPGWMKKSSRVHWTWLENTGGYIFLDAKDPNPTEKIFKREKKCGCWKDVNGDGRPDEICREYVSVILNHGANPGDGKYAYAILPLATRDETADAQANPPWRILRNDGNLQAIECKYDEGEIIMATFWNGGEIAGIKVDKGCQLIWGRWSDEWALSVSDPEHRDGLEVVVEIGMIGEKGLIARKVDEGVRVEGGRVVIGGLKEGAAKSVSFGQRDEL</sequence>
<dbReference type="Pfam" id="PF02278">
    <property type="entry name" value="Lyase_8"/>
    <property type="match status" value="1"/>
</dbReference>
<dbReference type="InterPro" id="IPR038970">
    <property type="entry name" value="Lyase_8"/>
</dbReference>
<dbReference type="Gene3D" id="2.60.220.10">
    <property type="entry name" value="Polysaccharide lyase family 8-like, C-terminal"/>
    <property type="match status" value="1"/>
</dbReference>
<feature type="transmembrane region" description="Helical" evidence="5">
    <location>
        <begin position="28"/>
        <end position="52"/>
    </location>
</feature>
<dbReference type="InterPro" id="IPR004103">
    <property type="entry name" value="Lyase_8_C"/>
</dbReference>
<proteinExistence type="inferred from homology"/>
<dbReference type="GO" id="GO:0030246">
    <property type="term" value="F:carbohydrate binding"/>
    <property type="evidence" value="ECO:0007669"/>
    <property type="project" value="InterPro"/>
</dbReference>
<evidence type="ECO:0000256" key="1">
    <source>
        <dbReference type="ARBA" id="ARBA00006699"/>
    </source>
</evidence>
<protein>
    <submittedName>
        <fullName evidence="9">Uncharacterized protein</fullName>
    </submittedName>
</protein>
<comment type="caution">
    <text evidence="9">The sequence shown here is derived from an EMBL/GenBank/DDBJ whole genome shotgun (WGS) entry which is preliminary data.</text>
</comment>
<evidence type="ECO:0000256" key="5">
    <source>
        <dbReference type="SAM" id="Phobius"/>
    </source>
</evidence>
<keyword evidence="5" id="KW-0812">Transmembrane</keyword>
<feature type="domain" description="Polysaccharide lyase family 8 central" evidence="6">
    <location>
        <begin position="515"/>
        <end position="780"/>
    </location>
</feature>
<name>A0AAN8MIR8_9PEZI</name>
<feature type="domain" description="Polysaccharide lyase family 8 C-terminal" evidence="7">
    <location>
        <begin position="796"/>
        <end position="856"/>
    </location>
</feature>
<dbReference type="InterPro" id="IPR014718">
    <property type="entry name" value="GH-type_carb-bd"/>
</dbReference>
<organism evidence="9 10">
    <name type="scientific">Orbilia javanica</name>
    <dbReference type="NCBI Taxonomy" id="47235"/>
    <lineage>
        <taxon>Eukaryota</taxon>
        <taxon>Fungi</taxon>
        <taxon>Dikarya</taxon>
        <taxon>Ascomycota</taxon>
        <taxon>Pezizomycotina</taxon>
        <taxon>Orbiliomycetes</taxon>
        <taxon>Orbiliales</taxon>
        <taxon>Orbiliaceae</taxon>
        <taxon>Orbilia</taxon>
    </lineage>
</organism>
<dbReference type="Gene3D" id="2.70.98.10">
    <property type="match status" value="1"/>
</dbReference>
<dbReference type="InterPro" id="IPR008929">
    <property type="entry name" value="Chondroitin_lyas"/>
</dbReference>
<dbReference type="Proteomes" id="UP001313282">
    <property type="component" value="Unassembled WGS sequence"/>
</dbReference>
<comment type="similarity">
    <text evidence="1">Belongs to the polysaccharide lyase 8 family.</text>
</comment>
<dbReference type="SUPFAM" id="SSF49863">
    <property type="entry name" value="Hyaluronate lyase-like, C-terminal domain"/>
    <property type="match status" value="1"/>
</dbReference>
<keyword evidence="3" id="KW-0456">Lyase</keyword>
<feature type="domain" description="Polysaccharide lyase 8 N-terminal alpha-helical" evidence="8">
    <location>
        <begin position="125"/>
        <end position="461"/>
    </location>
</feature>
<reference evidence="9 10" key="1">
    <citation type="submission" date="2019-10" db="EMBL/GenBank/DDBJ databases">
        <authorList>
            <person name="Palmer J.M."/>
        </authorList>
    </citation>
    <scope>NUCLEOTIDE SEQUENCE [LARGE SCALE GENOMIC DNA]</scope>
    <source>
        <strain evidence="9 10">TWF718</strain>
    </source>
</reference>
<evidence type="ECO:0000259" key="8">
    <source>
        <dbReference type="Pfam" id="PF08124"/>
    </source>
</evidence>
<evidence type="ECO:0000256" key="3">
    <source>
        <dbReference type="ARBA" id="ARBA00023239"/>
    </source>
</evidence>
<evidence type="ECO:0000313" key="10">
    <source>
        <dbReference type="Proteomes" id="UP001313282"/>
    </source>
</evidence>
<dbReference type="InterPro" id="IPR011071">
    <property type="entry name" value="Lyase_8-like_C"/>
</dbReference>
<evidence type="ECO:0000313" key="9">
    <source>
        <dbReference type="EMBL" id="KAK6330052.1"/>
    </source>
</evidence>
<dbReference type="InterPro" id="IPR012970">
    <property type="entry name" value="Lyase_8_alpha_N"/>
</dbReference>
<dbReference type="GO" id="GO:0016837">
    <property type="term" value="F:carbon-oxygen lyase activity, acting on polysaccharides"/>
    <property type="evidence" value="ECO:0007669"/>
    <property type="project" value="UniProtKB-ARBA"/>
</dbReference>
<dbReference type="PANTHER" id="PTHR38481">
    <property type="entry name" value="HYALURONATE LYASE"/>
    <property type="match status" value="1"/>
</dbReference>
<dbReference type="Pfam" id="PF08124">
    <property type="entry name" value="Lyase_8_N"/>
    <property type="match status" value="1"/>
</dbReference>
<dbReference type="Gene3D" id="1.50.10.100">
    <property type="entry name" value="Chondroitin AC/alginate lyase"/>
    <property type="match status" value="1"/>
</dbReference>
<dbReference type="GO" id="GO:0005975">
    <property type="term" value="P:carbohydrate metabolic process"/>
    <property type="evidence" value="ECO:0007669"/>
    <property type="project" value="InterPro"/>
</dbReference>
<dbReference type="Pfam" id="PF02884">
    <property type="entry name" value="Lyase_8_C"/>
    <property type="match status" value="1"/>
</dbReference>
<evidence type="ECO:0000256" key="4">
    <source>
        <dbReference type="SAM" id="MobiDB-lite"/>
    </source>
</evidence>
<accession>A0AAN8MIR8</accession>
<dbReference type="AlphaFoldDB" id="A0AAN8MIR8"/>
<keyword evidence="10" id="KW-1185">Reference proteome</keyword>